<dbReference type="STRING" id="324925.Ppha_0064"/>
<dbReference type="Gene3D" id="2.40.50.100">
    <property type="match status" value="1"/>
</dbReference>
<dbReference type="Pfam" id="PF25917">
    <property type="entry name" value="BSH_RND"/>
    <property type="match status" value="1"/>
</dbReference>
<dbReference type="GO" id="GO:0016020">
    <property type="term" value="C:membrane"/>
    <property type="evidence" value="ECO:0007669"/>
    <property type="project" value="UniProtKB-SubCell"/>
</dbReference>
<feature type="domain" description="p-hydroxybenzoic acid efflux pump subunit AaeA-like beta-barrel" evidence="8">
    <location>
        <begin position="252"/>
        <end position="343"/>
    </location>
</feature>
<feature type="region of interest" description="Disordered" evidence="5">
    <location>
        <begin position="1"/>
        <end position="20"/>
    </location>
</feature>
<sequence length="346" mass="36785">MEQPESNTMAEKNPSGKESAKAKSPLRMVIIGLLVALSLIWGGSKLYHSFLYVETDNAQIVGDIYPVISRVPGRVDAVLASDNEEVKQGDTLIRLEAADYEVRRDIAAAALLSAQASVAASADQANAAQAGANAAGATSRKLQADLRRNENLRQQDVISQAEFDAVKAGAQASSAQYAAAGNQYQASLALVPLQKAEVKKREAELRQAELQLSYTTITAPASGHVAKKSVQPGQYVAPGQQLIALVGSNDLWIVANFKETQLDKIAPGLPVTIKVDAYPGKEFKGKVESLSSGTGAQFALLPPDNASGNFVKVTQRIPVKIILTEKPDKSRPLSAGMNVVVEIKVK</sequence>
<evidence type="ECO:0000256" key="5">
    <source>
        <dbReference type="SAM" id="MobiDB-lite"/>
    </source>
</evidence>
<evidence type="ECO:0000256" key="6">
    <source>
        <dbReference type="SAM" id="Phobius"/>
    </source>
</evidence>
<evidence type="ECO:0000259" key="7">
    <source>
        <dbReference type="Pfam" id="PF25917"/>
    </source>
</evidence>
<dbReference type="GO" id="GO:0055085">
    <property type="term" value="P:transmembrane transport"/>
    <property type="evidence" value="ECO:0007669"/>
    <property type="project" value="InterPro"/>
</dbReference>
<dbReference type="KEGG" id="pph:Ppha_0064"/>
<evidence type="ECO:0000313" key="9">
    <source>
        <dbReference type="EMBL" id="ACF42420.1"/>
    </source>
</evidence>
<keyword evidence="4 6" id="KW-0472">Membrane</keyword>
<proteinExistence type="predicted"/>
<accession>B4SAQ1</accession>
<dbReference type="HOGENOM" id="CLU_018816_15_1_10"/>
<reference evidence="9 10" key="1">
    <citation type="submission" date="2008-06" db="EMBL/GenBank/DDBJ databases">
        <title>Complete sequence of Pelodictyon phaeoclathratiforme BU-1.</title>
        <authorList>
            <consortium name="US DOE Joint Genome Institute"/>
            <person name="Lucas S."/>
            <person name="Copeland A."/>
            <person name="Lapidus A."/>
            <person name="Glavina del Rio T."/>
            <person name="Dalin E."/>
            <person name="Tice H."/>
            <person name="Bruce D."/>
            <person name="Goodwin L."/>
            <person name="Pitluck S."/>
            <person name="Schmutz J."/>
            <person name="Larimer F."/>
            <person name="Land M."/>
            <person name="Hauser L."/>
            <person name="Kyrpides N."/>
            <person name="Mikhailova N."/>
            <person name="Liu Z."/>
            <person name="Li T."/>
            <person name="Zhao F."/>
            <person name="Overmann J."/>
            <person name="Bryant D.A."/>
            <person name="Richardson P."/>
        </authorList>
    </citation>
    <scope>NUCLEOTIDE SEQUENCE [LARGE SCALE GENOMIC DNA]</scope>
    <source>
        <strain evidence="10">DSM 5477 / BU-1</strain>
    </source>
</reference>
<feature type="compositionally biased region" description="Polar residues" evidence="5">
    <location>
        <begin position="1"/>
        <end position="10"/>
    </location>
</feature>
<dbReference type="PANTHER" id="PTHR30386:SF26">
    <property type="entry name" value="TRANSPORT PROTEIN COMB"/>
    <property type="match status" value="1"/>
</dbReference>
<evidence type="ECO:0000256" key="3">
    <source>
        <dbReference type="ARBA" id="ARBA00022989"/>
    </source>
</evidence>
<dbReference type="eggNOG" id="COG1566">
    <property type="taxonomic scope" value="Bacteria"/>
</dbReference>
<comment type="subcellular location">
    <subcellularLocation>
        <location evidence="1">Membrane</location>
        <topology evidence="1">Single-pass membrane protein</topology>
    </subcellularLocation>
</comment>
<organism evidence="9 10">
    <name type="scientific">Pelodictyon phaeoclathratiforme (strain DSM 5477 / BU-1)</name>
    <dbReference type="NCBI Taxonomy" id="324925"/>
    <lineage>
        <taxon>Bacteria</taxon>
        <taxon>Pseudomonadati</taxon>
        <taxon>Chlorobiota</taxon>
        <taxon>Chlorobiia</taxon>
        <taxon>Chlorobiales</taxon>
        <taxon>Chlorobiaceae</taxon>
        <taxon>Chlorobium/Pelodictyon group</taxon>
        <taxon>Pelodictyon</taxon>
    </lineage>
</organism>
<evidence type="ECO:0000256" key="4">
    <source>
        <dbReference type="ARBA" id="ARBA00023136"/>
    </source>
</evidence>
<dbReference type="EMBL" id="CP001110">
    <property type="protein sequence ID" value="ACF42420.1"/>
    <property type="molecule type" value="Genomic_DNA"/>
</dbReference>
<dbReference type="Gene3D" id="2.40.30.170">
    <property type="match status" value="1"/>
</dbReference>
<keyword evidence="2 6" id="KW-0812">Transmembrane</keyword>
<name>B4SAQ1_PELPB</name>
<evidence type="ECO:0000256" key="2">
    <source>
        <dbReference type="ARBA" id="ARBA00022692"/>
    </source>
</evidence>
<dbReference type="InterPro" id="IPR050739">
    <property type="entry name" value="MFP"/>
</dbReference>
<gene>
    <name evidence="9" type="ordered locus">Ppha_0064</name>
</gene>
<dbReference type="Pfam" id="PF25963">
    <property type="entry name" value="Beta-barrel_AAEA"/>
    <property type="match status" value="1"/>
</dbReference>
<keyword evidence="10" id="KW-1185">Reference proteome</keyword>
<dbReference type="InterPro" id="IPR058634">
    <property type="entry name" value="AaeA-lik-b-barrel"/>
</dbReference>
<evidence type="ECO:0000259" key="8">
    <source>
        <dbReference type="Pfam" id="PF25963"/>
    </source>
</evidence>
<dbReference type="Proteomes" id="UP000002724">
    <property type="component" value="Chromosome"/>
</dbReference>
<feature type="transmembrane region" description="Helical" evidence="6">
    <location>
        <begin position="26"/>
        <end position="44"/>
    </location>
</feature>
<keyword evidence="3 6" id="KW-1133">Transmembrane helix</keyword>
<dbReference type="OrthoDB" id="9811754at2"/>
<feature type="domain" description="Multidrug resistance protein MdtA-like barrel-sandwich hybrid" evidence="7">
    <location>
        <begin position="67"/>
        <end position="246"/>
    </location>
</feature>
<evidence type="ECO:0000256" key="1">
    <source>
        <dbReference type="ARBA" id="ARBA00004167"/>
    </source>
</evidence>
<dbReference type="SUPFAM" id="SSF111369">
    <property type="entry name" value="HlyD-like secretion proteins"/>
    <property type="match status" value="1"/>
</dbReference>
<dbReference type="PANTHER" id="PTHR30386">
    <property type="entry name" value="MEMBRANE FUSION SUBUNIT OF EMRAB-TOLC MULTIDRUG EFFLUX PUMP"/>
    <property type="match status" value="1"/>
</dbReference>
<evidence type="ECO:0000313" key="10">
    <source>
        <dbReference type="Proteomes" id="UP000002724"/>
    </source>
</evidence>
<dbReference type="InterPro" id="IPR058625">
    <property type="entry name" value="MdtA-like_BSH"/>
</dbReference>
<protein>
    <submittedName>
        <fullName evidence="9">Secretion protein HlyD family protein</fullName>
    </submittedName>
</protein>
<dbReference type="RefSeq" id="WP_012506918.1">
    <property type="nucleotide sequence ID" value="NC_011060.1"/>
</dbReference>
<dbReference type="AlphaFoldDB" id="B4SAQ1"/>